<dbReference type="InterPro" id="IPR017541">
    <property type="entry name" value="Exosort-XrtG"/>
</dbReference>
<sequence length="202" mass="23010">MHVFVFICFILWIYMLTVFHRGKLYFFRFLWGSIGLFLFLMIIVQPVATPVLQSLVSSMAGIIGKITGMYSSYYEYGILFIQHGNSAISLYIDYECSGIIEMMVFVAMVAFFQVYEPGQRVVVGILGCLGIFFANIVRIFTICAIIYFFGNNSYYFAHTIAGRIVFYVMSVGLYYFTFTKAQVVKQKVGGFSYAEHLTDTGS</sequence>
<dbReference type="InterPro" id="IPR019127">
    <property type="entry name" value="Exosortase"/>
</dbReference>
<keyword evidence="5" id="KW-0378">Hydrolase</keyword>
<evidence type="ECO:0000256" key="2">
    <source>
        <dbReference type="ARBA" id="ARBA00022475"/>
    </source>
</evidence>
<reference evidence="9 10" key="1">
    <citation type="submission" date="2016-12" db="EMBL/GenBank/DDBJ databases">
        <authorList>
            <person name="Song W.-J."/>
            <person name="Kurnit D.M."/>
        </authorList>
    </citation>
    <scope>NUCLEOTIDE SEQUENCE [LARGE SCALE GENOMIC DNA]</scope>
    <source>
        <strain evidence="9 10">DSM 12503</strain>
    </source>
</reference>
<keyword evidence="7 8" id="KW-0472">Membrane</keyword>
<accession>A0A1M7YCJ9</accession>
<dbReference type="GO" id="GO:0005886">
    <property type="term" value="C:plasma membrane"/>
    <property type="evidence" value="ECO:0007669"/>
    <property type="project" value="UniProtKB-SubCell"/>
</dbReference>
<dbReference type="NCBIfam" id="TIGR04178">
    <property type="entry name" value="exo_archaeo"/>
    <property type="match status" value="1"/>
</dbReference>
<feature type="transmembrane region" description="Helical" evidence="8">
    <location>
        <begin position="122"/>
        <end position="149"/>
    </location>
</feature>
<comment type="subcellular location">
    <subcellularLocation>
        <location evidence="1">Cell membrane</location>
        <topology evidence="1">Multi-pass membrane protein</topology>
    </subcellularLocation>
</comment>
<dbReference type="NCBIfam" id="TIGR03110">
    <property type="entry name" value="exosort_Gpos"/>
    <property type="match status" value="1"/>
</dbReference>
<evidence type="ECO:0000313" key="10">
    <source>
        <dbReference type="Proteomes" id="UP000184612"/>
    </source>
</evidence>
<keyword evidence="6 8" id="KW-1133">Transmembrane helix</keyword>
<evidence type="ECO:0000256" key="6">
    <source>
        <dbReference type="ARBA" id="ARBA00022989"/>
    </source>
</evidence>
<gene>
    <name evidence="9" type="ORF">SAMN02745217_02650</name>
</gene>
<protein>
    <submittedName>
        <fullName evidence="9">Exosortase family protein XrtG</fullName>
    </submittedName>
</protein>
<dbReference type="EMBL" id="FRFD01000007">
    <property type="protein sequence ID" value="SHO50238.1"/>
    <property type="molecule type" value="Genomic_DNA"/>
</dbReference>
<name>A0A1M7YCJ9_9FIRM</name>
<evidence type="ECO:0000256" key="1">
    <source>
        <dbReference type="ARBA" id="ARBA00004651"/>
    </source>
</evidence>
<dbReference type="AlphaFoldDB" id="A0A1M7YCJ9"/>
<evidence type="ECO:0000256" key="4">
    <source>
        <dbReference type="ARBA" id="ARBA00022692"/>
    </source>
</evidence>
<dbReference type="RefSeq" id="WP_073589326.1">
    <property type="nucleotide sequence ID" value="NZ_FRFD01000007.1"/>
</dbReference>
<dbReference type="Proteomes" id="UP000184612">
    <property type="component" value="Unassembled WGS sequence"/>
</dbReference>
<feature type="transmembrane region" description="Helical" evidence="8">
    <location>
        <begin position="29"/>
        <end position="52"/>
    </location>
</feature>
<keyword evidence="4 8" id="KW-0812">Transmembrane</keyword>
<evidence type="ECO:0000256" key="8">
    <source>
        <dbReference type="SAM" id="Phobius"/>
    </source>
</evidence>
<evidence type="ECO:0000313" key="9">
    <source>
        <dbReference type="EMBL" id="SHO50238.1"/>
    </source>
</evidence>
<keyword evidence="2" id="KW-1003">Cell membrane</keyword>
<feature type="transmembrane region" description="Helical" evidence="8">
    <location>
        <begin position="155"/>
        <end position="177"/>
    </location>
</feature>
<keyword evidence="10" id="KW-1185">Reference proteome</keyword>
<dbReference type="OrthoDB" id="1915311at2"/>
<dbReference type="InterPro" id="IPR026392">
    <property type="entry name" value="Exo/Archaeosortase_dom"/>
</dbReference>
<evidence type="ECO:0000256" key="5">
    <source>
        <dbReference type="ARBA" id="ARBA00022801"/>
    </source>
</evidence>
<dbReference type="STRING" id="1121345.SAMN02745217_02650"/>
<proteinExistence type="predicted"/>
<evidence type="ECO:0000256" key="3">
    <source>
        <dbReference type="ARBA" id="ARBA00022670"/>
    </source>
</evidence>
<organism evidence="9 10">
    <name type="scientific">Anaerocolumna xylanovorans DSM 12503</name>
    <dbReference type="NCBI Taxonomy" id="1121345"/>
    <lineage>
        <taxon>Bacteria</taxon>
        <taxon>Bacillati</taxon>
        <taxon>Bacillota</taxon>
        <taxon>Clostridia</taxon>
        <taxon>Lachnospirales</taxon>
        <taxon>Lachnospiraceae</taxon>
        <taxon>Anaerocolumna</taxon>
    </lineage>
</organism>
<dbReference type="Pfam" id="PF09721">
    <property type="entry name" value="Exosortase_EpsH"/>
    <property type="match status" value="1"/>
</dbReference>
<dbReference type="GO" id="GO:0006508">
    <property type="term" value="P:proteolysis"/>
    <property type="evidence" value="ECO:0007669"/>
    <property type="project" value="UniProtKB-KW"/>
</dbReference>
<evidence type="ECO:0000256" key="7">
    <source>
        <dbReference type="ARBA" id="ARBA00023136"/>
    </source>
</evidence>
<dbReference type="GO" id="GO:0008233">
    <property type="term" value="F:peptidase activity"/>
    <property type="evidence" value="ECO:0007669"/>
    <property type="project" value="UniProtKB-KW"/>
</dbReference>
<feature type="transmembrane region" description="Helical" evidence="8">
    <location>
        <begin position="98"/>
        <end position="115"/>
    </location>
</feature>
<keyword evidence="3" id="KW-0645">Protease</keyword>